<feature type="region of interest" description="Disordered" evidence="1">
    <location>
        <begin position="1"/>
        <end position="42"/>
    </location>
</feature>
<evidence type="ECO:0000256" key="1">
    <source>
        <dbReference type="SAM" id="MobiDB-lite"/>
    </source>
</evidence>
<dbReference type="Gene3D" id="3.80.10.10">
    <property type="entry name" value="Ribonuclease Inhibitor"/>
    <property type="match status" value="1"/>
</dbReference>
<organism evidence="2 3">
    <name type="scientific">Lophiotrema nucula</name>
    <dbReference type="NCBI Taxonomy" id="690887"/>
    <lineage>
        <taxon>Eukaryota</taxon>
        <taxon>Fungi</taxon>
        <taxon>Dikarya</taxon>
        <taxon>Ascomycota</taxon>
        <taxon>Pezizomycotina</taxon>
        <taxon>Dothideomycetes</taxon>
        <taxon>Pleosporomycetidae</taxon>
        <taxon>Pleosporales</taxon>
        <taxon>Lophiotremataceae</taxon>
        <taxon>Lophiotrema</taxon>
    </lineage>
</organism>
<gene>
    <name evidence="2" type="ORF">BDV96DRAFT_661862</name>
</gene>
<name>A0A6A5Z415_9PLEO</name>
<feature type="compositionally biased region" description="Basic and acidic residues" evidence="1">
    <location>
        <begin position="19"/>
        <end position="30"/>
    </location>
</feature>
<dbReference type="Proteomes" id="UP000799770">
    <property type="component" value="Unassembled WGS sequence"/>
</dbReference>
<protein>
    <submittedName>
        <fullName evidence="2">Uncharacterized protein</fullName>
    </submittedName>
</protein>
<keyword evidence="3" id="KW-1185">Reference proteome</keyword>
<evidence type="ECO:0000313" key="2">
    <source>
        <dbReference type="EMBL" id="KAF2113627.1"/>
    </source>
</evidence>
<sequence>MDTSHAKTPIYTKGTMSGEKSEVDKTERQKGQSTTYDIPNGLASLNVHDGDHEPETVHELIRGNTKYIFKKKGLFTRVIKEEIHLGTTSNEKQHDETIQKGKPVGEGKKAWPCACGNPEHDAVARIVEVQYKSPVYATERTLRIPASAHLPIGELKFGVEHVMFEKGFVVKDSHLRQIARGTPAFRASLRALTCGDSTLELKLQTEVADTFTDRQITEIARSCPNLEVVHFATPGLKLVHTSNFDGLNMPTPAFQKLVQCCYKLQSLTLSATRSAPGTLDPEILSELKDRSVCKALRYLELQNLEVEDEFALAVLLKSITKRRRELEIAHGWMGVVYLYRGGESYLLERDLDGS</sequence>
<proteinExistence type="predicted"/>
<dbReference type="InterPro" id="IPR032675">
    <property type="entry name" value="LRR_dom_sf"/>
</dbReference>
<accession>A0A6A5Z415</accession>
<dbReference type="EMBL" id="ML977327">
    <property type="protein sequence ID" value="KAF2113627.1"/>
    <property type="molecule type" value="Genomic_DNA"/>
</dbReference>
<dbReference type="SUPFAM" id="SSF52047">
    <property type="entry name" value="RNI-like"/>
    <property type="match status" value="1"/>
</dbReference>
<dbReference type="AlphaFoldDB" id="A0A6A5Z415"/>
<evidence type="ECO:0000313" key="3">
    <source>
        <dbReference type="Proteomes" id="UP000799770"/>
    </source>
</evidence>
<reference evidence="2" key="1">
    <citation type="journal article" date="2020" name="Stud. Mycol.">
        <title>101 Dothideomycetes genomes: a test case for predicting lifestyles and emergence of pathogens.</title>
        <authorList>
            <person name="Haridas S."/>
            <person name="Albert R."/>
            <person name="Binder M."/>
            <person name="Bloem J."/>
            <person name="Labutti K."/>
            <person name="Salamov A."/>
            <person name="Andreopoulos B."/>
            <person name="Baker S."/>
            <person name="Barry K."/>
            <person name="Bills G."/>
            <person name="Bluhm B."/>
            <person name="Cannon C."/>
            <person name="Castanera R."/>
            <person name="Culley D."/>
            <person name="Daum C."/>
            <person name="Ezra D."/>
            <person name="Gonzalez J."/>
            <person name="Henrissat B."/>
            <person name="Kuo A."/>
            <person name="Liang C."/>
            <person name="Lipzen A."/>
            <person name="Lutzoni F."/>
            <person name="Magnuson J."/>
            <person name="Mondo S."/>
            <person name="Nolan M."/>
            <person name="Ohm R."/>
            <person name="Pangilinan J."/>
            <person name="Park H.-J."/>
            <person name="Ramirez L."/>
            <person name="Alfaro M."/>
            <person name="Sun H."/>
            <person name="Tritt A."/>
            <person name="Yoshinaga Y."/>
            <person name="Zwiers L.-H."/>
            <person name="Turgeon B."/>
            <person name="Goodwin S."/>
            <person name="Spatafora J."/>
            <person name="Crous P."/>
            <person name="Grigoriev I."/>
        </authorList>
    </citation>
    <scope>NUCLEOTIDE SEQUENCE</scope>
    <source>
        <strain evidence="2">CBS 627.86</strain>
    </source>
</reference>